<dbReference type="GO" id="GO:0019900">
    <property type="term" value="F:kinase binding"/>
    <property type="evidence" value="ECO:0007669"/>
    <property type="project" value="Ensembl"/>
</dbReference>
<feature type="compositionally biased region" description="Low complexity" evidence="7">
    <location>
        <begin position="192"/>
        <end position="207"/>
    </location>
</feature>
<evidence type="ECO:0000256" key="4">
    <source>
        <dbReference type="ARBA" id="ARBA00023054"/>
    </source>
</evidence>
<dbReference type="GO" id="GO:0035331">
    <property type="term" value="P:negative regulation of hippo signaling"/>
    <property type="evidence" value="ECO:0007669"/>
    <property type="project" value="Ensembl"/>
</dbReference>
<dbReference type="GO" id="GO:0005829">
    <property type="term" value="C:cytosol"/>
    <property type="evidence" value="ECO:0007669"/>
    <property type="project" value="Ensembl"/>
</dbReference>
<keyword evidence="5" id="KW-0804">Transcription</keyword>
<feature type="compositionally biased region" description="Acidic residues" evidence="7">
    <location>
        <begin position="235"/>
        <end position="246"/>
    </location>
</feature>
<dbReference type="InterPro" id="IPR035892">
    <property type="entry name" value="C2_domain_sf"/>
</dbReference>
<feature type="coiled-coil region" evidence="6">
    <location>
        <begin position="1154"/>
        <end position="1198"/>
    </location>
</feature>
<dbReference type="GO" id="GO:0016477">
    <property type="term" value="P:cell migration"/>
    <property type="evidence" value="ECO:0007669"/>
    <property type="project" value="TreeGrafter"/>
</dbReference>
<dbReference type="GO" id="GO:0035329">
    <property type="term" value="P:hippo signaling"/>
    <property type="evidence" value="ECO:0007669"/>
    <property type="project" value="Ensembl"/>
</dbReference>
<protein>
    <submittedName>
        <fullName evidence="10">WWC family member 3</fullName>
    </submittedName>
</protein>
<dbReference type="SUPFAM" id="SSF49562">
    <property type="entry name" value="C2 domain (Calcium/lipid-binding domain, CaLB)"/>
    <property type="match status" value="1"/>
</dbReference>
<dbReference type="GO" id="GO:0046621">
    <property type="term" value="P:negative regulation of organ growth"/>
    <property type="evidence" value="ECO:0007669"/>
    <property type="project" value="Ensembl"/>
</dbReference>
<keyword evidence="3" id="KW-0805">Transcription regulation</keyword>
<feature type="region of interest" description="Disordered" evidence="7">
    <location>
        <begin position="749"/>
        <end position="770"/>
    </location>
</feature>
<feature type="compositionally biased region" description="Basic and acidic residues" evidence="7">
    <location>
        <begin position="129"/>
        <end position="140"/>
    </location>
</feature>
<dbReference type="PANTHER" id="PTHR14791">
    <property type="entry name" value="BOMB/KIRA PROTEINS"/>
    <property type="match status" value="1"/>
</dbReference>
<feature type="coiled-coil region" evidence="6">
    <location>
        <begin position="479"/>
        <end position="506"/>
    </location>
</feature>
<evidence type="ECO:0000313" key="10">
    <source>
        <dbReference type="Ensembl" id="ENSABRP00000012040.1"/>
    </source>
</evidence>
<dbReference type="PROSITE" id="PS01159">
    <property type="entry name" value="WW_DOMAIN_1"/>
    <property type="match status" value="1"/>
</dbReference>
<feature type="domain" description="WW" evidence="9">
    <location>
        <begin position="368"/>
        <end position="401"/>
    </location>
</feature>
<feature type="compositionally biased region" description="Low complexity" evidence="7">
    <location>
        <begin position="834"/>
        <end position="862"/>
    </location>
</feature>
<evidence type="ECO:0000256" key="2">
    <source>
        <dbReference type="ARBA" id="ARBA00022490"/>
    </source>
</evidence>
<dbReference type="InterPro" id="IPR057747">
    <property type="entry name" value="WWC1_hairpin"/>
</dbReference>
<dbReference type="Proteomes" id="UP000694426">
    <property type="component" value="Unplaced"/>
</dbReference>
<dbReference type="GeneTree" id="ENSGT00410000025556"/>
<dbReference type="InterPro" id="IPR051105">
    <property type="entry name" value="WWC/KIBRA_Hippo_Reg"/>
</dbReference>
<dbReference type="CDD" id="cd08680">
    <property type="entry name" value="C2_Kibra"/>
    <property type="match status" value="1"/>
</dbReference>
<dbReference type="Gene3D" id="2.60.40.150">
    <property type="entry name" value="C2 domain"/>
    <property type="match status" value="1"/>
</dbReference>
<dbReference type="Gene3D" id="2.20.70.10">
    <property type="match status" value="2"/>
</dbReference>
<feature type="compositionally biased region" description="Low complexity" evidence="7">
    <location>
        <begin position="168"/>
        <end position="182"/>
    </location>
</feature>
<comment type="subcellular location">
    <subcellularLocation>
        <location evidence="1">Cytoplasm</location>
    </subcellularLocation>
</comment>
<evidence type="ECO:0000256" key="5">
    <source>
        <dbReference type="ARBA" id="ARBA00023163"/>
    </source>
</evidence>
<reference evidence="10" key="1">
    <citation type="submission" date="2025-08" db="UniProtKB">
        <authorList>
            <consortium name="Ensembl"/>
        </authorList>
    </citation>
    <scope>IDENTIFICATION</scope>
</reference>
<dbReference type="CDD" id="cd00201">
    <property type="entry name" value="WW"/>
    <property type="match status" value="2"/>
</dbReference>
<dbReference type="Ensembl" id="ENSABRT00000017250.1">
    <property type="protein sequence ID" value="ENSABRP00000012040.1"/>
    <property type="gene ID" value="ENSABRG00000010823.1"/>
</dbReference>
<feature type="region of interest" description="Disordered" evidence="7">
    <location>
        <begin position="820"/>
        <end position="864"/>
    </location>
</feature>
<evidence type="ECO:0000256" key="1">
    <source>
        <dbReference type="ARBA" id="ARBA00004496"/>
    </source>
</evidence>
<dbReference type="GO" id="GO:0035591">
    <property type="term" value="F:signaling adaptor activity"/>
    <property type="evidence" value="ECO:0007669"/>
    <property type="project" value="Ensembl"/>
</dbReference>
<reference evidence="10" key="2">
    <citation type="submission" date="2025-09" db="UniProtKB">
        <authorList>
            <consortium name="Ensembl"/>
        </authorList>
    </citation>
    <scope>IDENTIFICATION</scope>
</reference>
<feature type="compositionally biased region" description="Gly residues" evidence="7">
    <location>
        <begin position="299"/>
        <end position="313"/>
    </location>
</feature>
<dbReference type="FunFam" id="2.20.70.10:FF:000041">
    <property type="entry name" value="WW and C2 domain containing 1"/>
    <property type="match status" value="1"/>
</dbReference>
<dbReference type="GO" id="GO:0000122">
    <property type="term" value="P:negative regulation of transcription by RNA polymerase II"/>
    <property type="evidence" value="ECO:0007669"/>
    <property type="project" value="Ensembl"/>
</dbReference>
<evidence type="ECO:0000259" key="8">
    <source>
        <dbReference type="PROSITE" id="PS50004"/>
    </source>
</evidence>
<proteinExistence type="predicted"/>
<keyword evidence="11" id="KW-1185">Reference proteome</keyword>
<dbReference type="PANTHER" id="PTHR14791:SF25">
    <property type="entry name" value="PROTEIN WWC3"/>
    <property type="match status" value="1"/>
</dbReference>
<evidence type="ECO:0000256" key="6">
    <source>
        <dbReference type="SAM" id="Coils"/>
    </source>
</evidence>
<accession>A0A8B9BZR8</accession>
<feature type="coiled-coil region" evidence="6">
    <location>
        <begin position="617"/>
        <end position="703"/>
    </location>
</feature>
<evidence type="ECO:0000259" key="9">
    <source>
        <dbReference type="PROSITE" id="PS50020"/>
    </source>
</evidence>
<feature type="compositionally biased region" description="Low complexity" evidence="7">
    <location>
        <begin position="257"/>
        <end position="272"/>
    </location>
</feature>
<dbReference type="InterPro" id="IPR036020">
    <property type="entry name" value="WW_dom_sf"/>
</dbReference>
<dbReference type="PROSITE" id="PS50004">
    <property type="entry name" value="C2"/>
    <property type="match status" value="1"/>
</dbReference>
<name>A0A8B9BZR8_9AVES</name>
<keyword evidence="4 6" id="KW-0175">Coiled coil</keyword>
<dbReference type="Pfam" id="PF00397">
    <property type="entry name" value="WW"/>
    <property type="match status" value="1"/>
</dbReference>
<dbReference type="GO" id="GO:0008285">
    <property type="term" value="P:negative regulation of cell population proliferation"/>
    <property type="evidence" value="ECO:0007669"/>
    <property type="project" value="Ensembl"/>
</dbReference>
<dbReference type="PROSITE" id="PS50020">
    <property type="entry name" value="WW_DOMAIN_2"/>
    <property type="match status" value="2"/>
</dbReference>
<dbReference type="SUPFAM" id="SSF51045">
    <property type="entry name" value="WW domain"/>
    <property type="match status" value="2"/>
</dbReference>
<evidence type="ECO:0000313" key="11">
    <source>
        <dbReference type="Proteomes" id="UP000694426"/>
    </source>
</evidence>
<feature type="compositionally biased region" description="Gly residues" evidence="7">
    <location>
        <begin position="109"/>
        <end position="127"/>
    </location>
</feature>
<dbReference type="SMART" id="SM00456">
    <property type="entry name" value="WW"/>
    <property type="match status" value="2"/>
</dbReference>
<evidence type="ECO:0000256" key="7">
    <source>
        <dbReference type="SAM" id="MobiDB-lite"/>
    </source>
</evidence>
<feature type="compositionally biased region" description="Basic residues" evidence="7">
    <location>
        <begin position="65"/>
        <end position="75"/>
    </location>
</feature>
<keyword evidence="2" id="KW-0963">Cytoplasm</keyword>
<feature type="region of interest" description="Disordered" evidence="7">
    <location>
        <begin position="1"/>
        <end position="320"/>
    </location>
</feature>
<feature type="domain" description="WW" evidence="9">
    <location>
        <begin position="321"/>
        <end position="354"/>
    </location>
</feature>
<dbReference type="InterPro" id="IPR037771">
    <property type="entry name" value="C2_WWC"/>
</dbReference>
<dbReference type="InterPro" id="IPR000008">
    <property type="entry name" value="C2_dom"/>
</dbReference>
<dbReference type="Pfam" id="PF25802">
    <property type="entry name" value="WWC1"/>
    <property type="match status" value="1"/>
</dbReference>
<evidence type="ECO:0000256" key="3">
    <source>
        <dbReference type="ARBA" id="ARBA00023015"/>
    </source>
</evidence>
<feature type="compositionally biased region" description="Low complexity" evidence="7">
    <location>
        <begin position="34"/>
        <end position="62"/>
    </location>
</feature>
<dbReference type="InterPro" id="IPR001202">
    <property type="entry name" value="WW_dom"/>
</dbReference>
<organism evidence="10 11">
    <name type="scientific">Anser brachyrhynchus</name>
    <name type="common">Pink-footed goose</name>
    <dbReference type="NCBI Taxonomy" id="132585"/>
    <lineage>
        <taxon>Eukaryota</taxon>
        <taxon>Metazoa</taxon>
        <taxon>Chordata</taxon>
        <taxon>Craniata</taxon>
        <taxon>Vertebrata</taxon>
        <taxon>Euteleostomi</taxon>
        <taxon>Archelosauria</taxon>
        <taxon>Archosauria</taxon>
        <taxon>Dinosauria</taxon>
        <taxon>Saurischia</taxon>
        <taxon>Theropoda</taxon>
        <taxon>Coelurosauria</taxon>
        <taxon>Aves</taxon>
        <taxon>Neognathae</taxon>
        <taxon>Galloanserae</taxon>
        <taxon>Anseriformes</taxon>
        <taxon>Anatidae</taxon>
        <taxon>Anserinae</taxon>
        <taxon>Anser</taxon>
    </lineage>
</organism>
<gene>
    <name evidence="10" type="primary">WWC3</name>
</gene>
<feature type="compositionally biased region" description="Gly residues" evidence="7">
    <location>
        <begin position="151"/>
        <end position="167"/>
    </location>
</feature>
<sequence length="1478" mass="162179">MSSKPDARTPTARQGTGRLTGGSDPAARARRLAQARTHPLLAPRPRGAAAGPGSGPASAAPPSRLPRRPQRKGRPGRAVPSRAEPGAGAGAPGGREAGREAPLPAGPGPALGGVGTGGRGGGGGGGRALAREGGREDGRGRGRGRRRAGAAAGGGGGALSGGAGALGPAGRARGPGAAAAARGRGRGRGRARAGFGAAAGLVPAPSGAGAGEDEPGAAQPEPPESRCPRGRLLVLEEEEEEEEEEAAGGRGPGGTGAAPAAAAGGERVSAGAGRRRPGGGAAMPWLSGGRRRRQQQGAAGQGGGGGGPAAGGQRGRESSELPLPAGWEEARDFDGRVFYIDHNTRQTSWIDPRDRITKPLTFADCVGDELPLGWETVYDQQIGVYYMDHINQLTQIEDPREQWRREQERMLKEYLIVAQEALNAKKEIYQIKQQRFELAQEEYQQLHKMCEDDNRSYASSFSGFSTNTKYDPYQIKAEIASRRDRLSRLKRELAQMKQELQYKEKGVETLQEIDRKMSSAHTNYRLDEAQAIMSELRTIKKAICTGEKERQDLMQSLAKLTDGFRNSCCITDSLQDLQHNSSSLSDSCLPQQHCDACSQTDITGEFGFDDKTRLVDKVRLNWQYEEAKKRVSNIQQQLALLDNESWPGMAEADRDRLQLIKEKEALLQELQLISQQRRSPEDIARLEEEKRRLEDEIQRARATSAHGATERILLQEKRNCLLMQLEEATRLTSYLHSQLKSLSASTLTMSSGSSRGSLASSRGSLASSRGSLSSVSFTDIYGLPQYDKSDSVTDYGQHLRFDIIPFESLTKDVPYADPIGHSNFNKQRRSLDTPQSLASLSSRSSLSSLSPPSSPLDTPFLSASRDSPLAQMSEGFEEMAGIGALEMLRAQSTALGDDDTQGTSSSQMSAYAVDSEGVREMGPQLTAVQPSGAVTLRGDSGRRSERRARRVSACLSDHSLASDSGVFEALSKRNEDMEEPVYGDIASNEEPQIHVGFLHDSGSECLLVHVLQLKNFTSLVVKENCKIHVRVYLPPLESGTPTTYCSRALEFQAPLIFNEVFRIPVHSSVLKLKSLQLYICSVDHQQQEELLGIAQINLSDLESSGEMQLHWYSVQIFTGSDPQRAKNKNQCEENIPRSSGNVTTVKTDAVTALLARTTAQLEAVERELAEERVKLEYTEEEILEMERKEDQAEAISERSWQAESVDSGCSNCTQTSPPYPEPFCGDSLAGHMFATQAGQYSSGKIQPPPLKVDKETNTEDLFPEEVAILPKERTSRRPRGSAFVRSSTIVRSQTFSPGARSQYVCRLYRSDSDSSTLPRKSPFVRNTLERRTLRYKQQSCRSSLAELMARTSLDLELDLQASRTRQRQLNEEICVLRELRQRLEDAQLRGQTDLPHWVLRDERFRNLLKEAERQTRQTKFEHHQEQAAEKMLKKASKEIYQLRGQNQKEPIQVQTFREKIAFFTRPRINIPPLPADDV</sequence>
<feature type="domain" description="C2" evidence="8">
    <location>
        <begin position="987"/>
        <end position="1112"/>
    </location>
</feature>
<dbReference type="Pfam" id="PF00168">
    <property type="entry name" value="C2"/>
    <property type="match status" value="1"/>
</dbReference>